<keyword evidence="3" id="KW-1185">Reference proteome</keyword>
<dbReference type="OrthoDB" id="1729737at2759"/>
<evidence type="ECO:0000256" key="1">
    <source>
        <dbReference type="SAM" id="MobiDB-lite"/>
    </source>
</evidence>
<feature type="compositionally biased region" description="Polar residues" evidence="1">
    <location>
        <begin position="287"/>
        <end position="320"/>
    </location>
</feature>
<evidence type="ECO:0000313" key="3">
    <source>
        <dbReference type="Proteomes" id="UP000230750"/>
    </source>
</evidence>
<evidence type="ECO:0000313" key="2">
    <source>
        <dbReference type="EMBL" id="PIK51375.1"/>
    </source>
</evidence>
<dbReference type="AlphaFoldDB" id="A0A2G8KTT9"/>
<feature type="compositionally biased region" description="Polar residues" evidence="1">
    <location>
        <begin position="36"/>
        <end position="45"/>
    </location>
</feature>
<accession>A0A2G8KTT9</accession>
<gene>
    <name evidence="2" type="ORF">BSL78_11743</name>
</gene>
<reference evidence="2 3" key="1">
    <citation type="journal article" date="2017" name="PLoS Biol.">
        <title>The sea cucumber genome provides insights into morphological evolution and visceral regeneration.</title>
        <authorList>
            <person name="Zhang X."/>
            <person name="Sun L."/>
            <person name="Yuan J."/>
            <person name="Sun Y."/>
            <person name="Gao Y."/>
            <person name="Zhang L."/>
            <person name="Li S."/>
            <person name="Dai H."/>
            <person name="Hamel J.F."/>
            <person name="Liu C."/>
            <person name="Yu Y."/>
            <person name="Liu S."/>
            <person name="Lin W."/>
            <person name="Guo K."/>
            <person name="Jin S."/>
            <person name="Xu P."/>
            <person name="Storey K.B."/>
            <person name="Huan P."/>
            <person name="Zhang T."/>
            <person name="Zhou Y."/>
            <person name="Zhang J."/>
            <person name="Lin C."/>
            <person name="Li X."/>
            <person name="Xing L."/>
            <person name="Huo D."/>
            <person name="Sun M."/>
            <person name="Wang L."/>
            <person name="Mercier A."/>
            <person name="Li F."/>
            <person name="Yang H."/>
            <person name="Xiang J."/>
        </authorList>
    </citation>
    <scope>NUCLEOTIDE SEQUENCE [LARGE SCALE GENOMIC DNA]</scope>
    <source>
        <strain evidence="2">Shaxun</strain>
        <tissue evidence="2">Muscle</tissue>
    </source>
</reference>
<comment type="caution">
    <text evidence="2">The sequence shown here is derived from an EMBL/GenBank/DDBJ whole genome shotgun (WGS) entry which is preliminary data.</text>
</comment>
<dbReference type="PANTHER" id="PTHR46299">
    <property type="entry name" value="VON WILLEBRAND FACTOR A DOMAIN-CONTAINING PROTEIN 5B2-RELATED"/>
    <property type="match status" value="1"/>
</dbReference>
<feature type="compositionally biased region" description="Basic and acidic residues" evidence="1">
    <location>
        <begin position="260"/>
        <end position="270"/>
    </location>
</feature>
<dbReference type="InterPro" id="IPR052627">
    <property type="entry name" value="VWA_domain-containing"/>
</dbReference>
<dbReference type="Proteomes" id="UP000230750">
    <property type="component" value="Unassembled WGS sequence"/>
</dbReference>
<feature type="region of interest" description="Disordered" evidence="1">
    <location>
        <begin position="226"/>
        <end position="346"/>
    </location>
</feature>
<protein>
    <submittedName>
        <fullName evidence="2">Uncharacterized protein</fullName>
    </submittedName>
</protein>
<sequence length="427" mass="47378">MKRDTLLSLAGPEMSIAVSFIHCAVGIDHSCRSESPNSQFSQSFHEQPPFQPSADGKPRPEWANEYFTWSLASTYQGQGNSKPPSWHFGSRLNRLKTRLGNMPSKRPLFRAVDAVECCVGRTLSMECVELHALVNLQLASGSWELDHELADAIDITLDRLFRASPICDITMEPLETCIAVVESDGDQIGHSKSADEGAGEKDNTQSHCIVDLPDLTVTFNSVKVDANDSRNHKPIQRSRSQPETAKEFSQTQSPKFSGRHLSESDAERVIAESSSGEGFVEIPKSDSGYQTVKGFSSPDESLSERNSQANAPLRTYQDSSLDVKEEDASSVSSRSDLEGARSPSKLKRERFARQRDFSFDESTGKRLWATALALVWLEHNCASFFNEWELLAAKADHWLSEQRLPKGTDLAGLKASARQIIVLSRRL</sequence>
<dbReference type="EMBL" id="MRZV01000376">
    <property type="protein sequence ID" value="PIK51375.1"/>
    <property type="molecule type" value="Genomic_DNA"/>
</dbReference>
<name>A0A2G8KTT9_STIJA</name>
<feature type="region of interest" description="Disordered" evidence="1">
    <location>
        <begin position="36"/>
        <end position="58"/>
    </location>
</feature>
<organism evidence="2 3">
    <name type="scientific">Stichopus japonicus</name>
    <name type="common">Sea cucumber</name>
    <dbReference type="NCBI Taxonomy" id="307972"/>
    <lineage>
        <taxon>Eukaryota</taxon>
        <taxon>Metazoa</taxon>
        <taxon>Echinodermata</taxon>
        <taxon>Eleutherozoa</taxon>
        <taxon>Echinozoa</taxon>
        <taxon>Holothuroidea</taxon>
        <taxon>Aspidochirotacea</taxon>
        <taxon>Aspidochirotida</taxon>
        <taxon>Stichopodidae</taxon>
        <taxon>Apostichopus</taxon>
    </lineage>
</organism>
<dbReference type="PANTHER" id="PTHR46299:SF4">
    <property type="entry name" value="VON WILLEBRAND FACTOR A DOMAIN-CONTAINING PROTEIN 5B1-LIKE"/>
    <property type="match status" value="1"/>
</dbReference>
<feature type="compositionally biased region" description="Polar residues" evidence="1">
    <location>
        <begin position="237"/>
        <end position="255"/>
    </location>
</feature>
<dbReference type="STRING" id="307972.A0A2G8KTT9"/>
<proteinExistence type="predicted"/>